<organism evidence="4 5">
    <name type="scientific">Pseudonocardia aurantiaca</name>
    <dbReference type="NCBI Taxonomy" id="75290"/>
    <lineage>
        <taxon>Bacteria</taxon>
        <taxon>Bacillati</taxon>
        <taxon>Actinomycetota</taxon>
        <taxon>Actinomycetes</taxon>
        <taxon>Pseudonocardiales</taxon>
        <taxon>Pseudonocardiaceae</taxon>
        <taxon>Pseudonocardia</taxon>
    </lineage>
</organism>
<feature type="compositionally biased region" description="Gly residues" evidence="2">
    <location>
        <begin position="84"/>
        <end position="107"/>
    </location>
</feature>
<dbReference type="PROSITE" id="PS00636">
    <property type="entry name" value="DNAJ_1"/>
    <property type="match status" value="1"/>
</dbReference>
<protein>
    <submittedName>
        <fullName evidence="4">DnaJ C-terminal domain-containing protein</fullName>
    </submittedName>
</protein>
<keyword evidence="1" id="KW-0143">Chaperone</keyword>
<dbReference type="SUPFAM" id="SSF49493">
    <property type="entry name" value="HSP40/DnaJ peptide-binding domain"/>
    <property type="match status" value="2"/>
</dbReference>
<dbReference type="InterPro" id="IPR008971">
    <property type="entry name" value="HSP40/DnaJ_pept-bd"/>
</dbReference>
<sequence>MARDYYETLGVSRDAGPEELQQAFRRLARQNHPDVNRDPGAEERFKEVNEAYQVLSDPEMRKRYDRFGEDFRQVPEDWEERVGAGAGRSPFGGGGGGGRSYTWSTGGGDGPDFGGGYGGGFGGVDIEDLLGGMFGGGRGRGRGGPVAGADQEAELSLTVEEAYRGGRRQITLNGPDGPRTYTVTIPPGVTDGKRIRLSGEGGRGMGGGQAGDLYLVVRLLPHPRFRVEGKDIVVDLPLAPWEGALGADVPVSTPGGETKVTVPPGTSTGRRLRLRGEGMPDPRGKPGDLYAEVKIMVPSRLTDRERELFSELAAASTFDPRRPGSDGRRGNR</sequence>
<dbReference type="SMART" id="SM00271">
    <property type="entry name" value="DnaJ"/>
    <property type="match status" value="1"/>
</dbReference>
<dbReference type="SUPFAM" id="SSF46565">
    <property type="entry name" value="Chaperone J-domain"/>
    <property type="match status" value="1"/>
</dbReference>
<dbReference type="RefSeq" id="WP_343979510.1">
    <property type="nucleotide sequence ID" value="NZ_BAAAJG010000011.1"/>
</dbReference>
<feature type="region of interest" description="Disordered" evidence="2">
    <location>
        <begin position="312"/>
        <end position="332"/>
    </location>
</feature>
<dbReference type="InterPro" id="IPR018253">
    <property type="entry name" value="DnaJ_domain_CS"/>
</dbReference>
<dbReference type="Pfam" id="PF01556">
    <property type="entry name" value="DnaJ_C"/>
    <property type="match status" value="1"/>
</dbReference>
<dbReference type="InterPro" id="IPR001623">
    <property type="entry name" value="DnaJ_domain"/>
</dbReference>
<feature type="domain" description="J" evidence="3">
    <location>
        <begin position="4"/>
        <end position="68"/>
    </location>
</feature>
<dbReference type="CDD" id="cd06257">
    <property type="entry name" value="DnaJ"/>
    <property type="match status" value="1"/>
</dbReference>
<dbReference type="PANTHER" id="PTHR43096:SF52">
    <property type="entry name" value="DNAJ HOMOLOG 1, MITOCHONDRIAL-RELATED"/>
    <property type="match status" value="1"/>
</dbReference>
<feature type="compositionally biased region" description="Basic and acidic residues" evidence="2">
    <location>
        <begin position="319"/>
        <end position="332"/>
    </location>
</feature>
<dbReference type="EMBL" id="JBHUCP010000014">
    <property type="protein sequence ID" value="MFD1531581.1"/>
    <property type="molecule type" value="Genomic_DNA"/>
</dbReference>
<comment type="caution">
    <text evidence="4">The sequence shown here is derived from an EMBL/GenBank/DDBJ whole genome shotgun (WGS) entry which is preliminary data.</text>
</comment>
<dbReference type="Gene3D" id="2.60.260.20">
    <property type="entry name" value="Urease metallochaperone UreE, N-terminal domain"/>
    <property type="match status" value="2"/>
</dbReference>
<evidence type="ECO:0000313" key="5">
    <source>
        <dbReference type="Proteomes" id="UP001597145"/>
    </source>
</evidence>
<dbReference type="Gene3D" id="1.10.287.110">
    <property type="entry name" value="DnaJ domain"/>
    <property type="match status" value="1"/>
</dbReference>
<evidence type="ECO:0000259" key="3">
    <source>
        <dbReference type="PROSITE" id="PS50076"/>
    </source>
</evidence>
<reference evidence="5" key="1">
    <citation type="journal article" date="2019" name="Int. J. Syst. Evol. Microbiol.">
        <title>The Global Catalogue of Microorganisms (GCM) 10K type strain sequencing project: providing services to taxonomists for standard genome sequencing and annotation.</title>
        <authorList>
            <consortium name="The Broad Institute Genomics Platform"/>
            <consortium name="The Broad Institute Genome Sequencing Center for Infectious Disease"/>
            <person name="Wu L."/>
            <person name="Ma J."/>
        </authorList>
    </citation>
    <scope>NUCLEOTIDE SEQUENCE [LARGE SCALE GENOMIC DNA]</scope>
    <source>
        <strain evidence="5">JCM 12165</strain>
    </source>
</reference>
<dbReference type="PANTHER" id="PTHR43096">
    <property type="entry name" value="DNAJ HOMOLOG 1, MITOCHONDRIAL-RELATED"/>
    <property type="match status" value="1"/>
</dbReference>
<feature type="region of interest" description="Disordered" evidence="2">
    <location>
        <begin position="249"/>
        <end position="268"/>
    </location>
</feature>
<dbReference type="InterPro" id="IPR036869">
    <property type="entry name" value="J_dom_sf"/>
</dbReference>
<dbReference type="Proteomes" id="UP001597145">
    <property type="component" value="Unassembled WGS sequence"/>
</dbReference>
<evidence type="ECO:0000313" key="4">
    <source>
        <dbReference type="EMBL" id="MFD1531581.1"/>
    </source>
</evidence>
<dbReference type="CDD" id="cd10747">
    <property type="entry name" value="DnaJ_C"/>
    <property type="match status" value="1"/>
</dbReference>
<gene>
    <name evidence="4" type="ORF">ACFSCY_19280</name>
</gene>
<keyword evidence="5" id="KW-1185">Reference proteome</keyword>
<evidence type="ECO:0000256" key="2">
    <source>
        <dbReference type="SAM" id="MobiDB-lite"/>
    </source>
</evidence>
<dbReference type="Pfam" id="PF00226">
    <property type="entry name" value="DnaJ"/>
    <property type="match status" value="1"/>
</dbReference>
<dbReference type="PRINTS" id="PR00625">
    <property type="entry name" value="JDOMAIN"/>
</dbReference>
<feature type="region of interest" description="Disordered" evidence="2">
    <location>
        <begin position="82"/>
        <end position="107"/>
    </location>
</feature>
<accession>A0ABW4FPM3</accession>
<name>A0ABW4FPM3_9PSEU</name>
<dbReference type="PROSITE" id="PS50076">
    <property type="entry name" value="DNAJ_2"/>
    <property type="match status" value="1"/>
</dbReference>
<feature type="region of interest" description="Disordered" evidence="2">
    <location>
        <begin position="172"/>
        <end position="194"/>
    </location>
</feature>
<evidence type="ECO:0000256" key="1">
    <source>
        <dbReference type="ARBA" id="ARBA00023186"/>
    </source>
</evidence>
<proteinExistence type="predicted"/>
<dbReference type="InterPro" id="IPR002939">
    <property type="entry name" value="DnaJ_C"/>
</dbReference>